<evidence type="ECO:0000259" key="4">
    <source>
        <dbReference type="PROSITE" id="PS50112"/>
    </source>
</evidence>
<evidence type="ECO:0000313" key="5">
    <source>
        <dbReference type="EMBL" id="SHK31499.1"/>
    </source>
</evidence>
<dbReference type="Pfam" id="PF25601">
    <property type="entry name" value="AAA_lid_14"/>
    <property type="match status" value="1"/>
</dbReference>
<dbReference type="InterPro" id="IPR036388">
    <property type="entry name" value="WH-like_DNA-bd_sf"/>
</dbReference>
<dbReference type="CDD" id="cd00130">
    <property type="entry name" value="PAS"/>
    <property type="match status" value="1"/>
</dbReference>
<evidence type="ECO:0000256" key="1">
    <source>
        <dbReference type="ARBA" id="ARBA00022741"/>
    </source>
</evidence>
<dbReference type="SMART" id="SM00382">
    <property type="entry name" value="AAA"/>
    <property type="match status" value="1"/>
</dbReference>
<dbReference type="InterPro" id="IPR027417">
    <property type="entry name" value="P-loop_NTPase"/>
</dbReference>
<accession>A0A1M6RGA6</accession>
<dbReference type="PROSITE" id="PS50045">
    <property type="entry name" value="SIGMA54_INTERACT_4"/>
    <property type="match status" value="1"/>
</dbReference>
<dbReference type="InterPro" id="IPR003593">
    <property type="entry name" value="AAA+_ATPase"/>
</dbReference>
<name>A0A1M6RGA6_PARC5</name>
<dbReference type="SUPFAM" id="SSF52540">
    <property type="entry name" value="P-loop containing nucleoside triphosphate hydrolases"/>
    <property type="match status" value="1"/>
</dbReference>
<dbReference type="InterPro" id="IPR025662">
    <property type="entry name" value="Sigma_54_int_dom_ATP-bd_1"/>
</dbReference>
<dbReference type="SMART" id="SM00091">
    <property type="entry name" value="PAS"/>
    <property type="match status" value="1"/>
</dbReference>
<dbReference type="Pfam" id="PF00989">
    <property type="entry name" value="PAS"/>
    <property type="match status" value="1"/>
</dbReference>
<evidence type="ECO:0000313" key="6">
    <source>
        <dbReference type="Proteomes" id="UP000184465"/>
    </source>
</evidence>
<dbReference type="PROSITE" id="PS00675">
    <property type="entry name" value="SIGMA54_INTERACT_1"/>
    <property type="match status" value="1"/>
</dbReference>
<dbReference type="GO" id="GO:0005524">
    <property type="term" value="F:ATP binding"/>
    <property type="evidence" value="ECO:0007669"/>
    <property type="project" value="UniProtKB-KW"/>
</dbReference>
<dbReference type="PROSITE" id="PS50112">
    <property type="entry name" value="PAS"/>
    <property type="match status" value="1"/>
</dbReference>
<dbReference type="InterPro" id="IPR058031">
    <property type="entry name" value="AAA_lid_NorR"/>
</dbReference>
<keyword evidence="1" id="KW-0547">Nucleotide-binding</keyword>
<dbReference type="Pfam" id="PF00158">
    <property type="entry name" value="Sigma54_activat"/>
    <property type="match status" value="1"/>
</dbReference>
<dbReference type="InterPro" id="IPR002078">
    <property type="entry name" value="Sigma_54_int"/>
</dbReference>
<dbReference type="Proteomes" id="UP000184465">
    <property type="component" value="Unassembled WGS sequence"/>
</dbReference>
<keyword evidence="2" id="KW-0067">ATP-binding</keyword>
<sequence length="686" mass="79025">MKKTLAIISYSLETVKIYYEQIKSLFADNVDVIKFCVDDEEIKRGITADIVLIPSYNALNKIRKYIKNRAEIIFVNRTISKSGFDKIMSIPKGTEVMLLDESLEMSKQMISVLYQIGIRHIDLIPGSIQERIDIKNRILIVLGQSKNIPNEANKVINIGSSLIDINTIIDLGIKLKLDHILNRQNIKKSYKEIITANVGLSEILIKTNRFESQLDILLQVIDDGVIAINSKGLIFSYNESAKRILGFRNEEVIDRDGIKLFPQIPFEYALRKIKSVKERLVKINGDDVVVSVDTITHSGKIYGAVAIIRRFSEAERKQHKLRAQLIGKGHKAKYKFDDIIGESEEIRKCKDIARRMSKSNSSILITGESGTGKELFAHAMHNSSKRRDYQFVAVNCGALPESLLESELFGYEEGAFTGARRGGKPGLFELAHRGTLFLDEIGEMPLKLQMRLLRVLQEREVMRIGGDRLINVDIRLIAATNRDLKKMVKKGEFREDLYYRLNVLPLKIPPLRKRLQDIFPLINQIKKEFNSDFKFTEKAKQALITHNWRGNVRELRNYIEYLVNLNIKEVDIDDLPIELEVSLKDEVFDREEKRLTEKFIDSIGKNIKKYIFVLEELDKSFVEKKRIGRRSICLKAKERGIFVSEQEVRNILINLEKFLMVEIFRGRSGTVITEYGRRVLRYIQKG</sequence>
<feature type="domain" description="PAS" evidence="4">
    <location>
        <begin position="210"/>
        <end position="258"/>
    </location>
</feature>
<dbReference type="InterPro" id="IPR000014">
    <property type="entry name" value="PAS"/>
</dbReference>
<dbReference type="SUPFAM" id="SSF55785">
    <property type="entry name" value="PYP-like sensor domain (PAS domain)"/>
    <property type="match status" value="1"/>
</dbReference>
<dbReference type="FunFam" id="3.40.50.300:FF:000006">
    <property type="entry name" value="DNA-binding transcriptional regulator NtrC"/>
    <property type="match status" value="1"/>
</dbReference>
<organism evidence="5 6">
    <name type="scientific">Paramaledivibacter caminithermalis (strain DSM 15212 / CIP 107654 / DViRD3)</name>
    <name type="common">Clostridium caminithermale</name>
    <dbReference type="NCBI Taxonomy" id="1121301"/>
    <lineage>
        <taxon>Bacteria</taxon>
        <taxon>Bacillati</taxon>
        <taxon>Bacillota</taxon>
        <taxon>Clostridia</taxon>
        <taxon>Peptostreptococcales</taxon>
        <taxon>Caminicellaceae</taxon>
        <taxon>Paramaledivibacter</taxon>
    </lineage>
</organism>
<dbReference type="Gene3D" id="3.30.450.20">
    <property type="entry name" value="PAS domain"/>
    <property type="match status" value="1"/>
</dbReference>
<dbReference type="Gene3D" id="1.10.8.60">
    <property type="match status" value="1"/>
</dbReference>
<dbReference type="InterPro" id="IPR035965">
    <property type="entry name" value="PAS-like_dom_sf"/>
</dbReference>
<dbReference type="STRING" id="1121301.SAMN02745912_02953"/>
<proteinExistence type="predicted"/>
<dbReference type="PANTHER" id="PTHR32071:SF57">
    <property type="entry name" value="C4-DICARBOXYLATE TRANSPORT TRANSCRIPTIONAL REGULATORY PROTEIN DCTD"/>
    <property type="match status" value="1"/>
</dbReference>
<feature type="domain" description="Sigma-54 factor interaction" evidence="3">
    <location>
        <begin position="339"/>
        <end position="564"/>
    </location>
</feature>
<dbReference type="EMBL" id="FRAG01000046">
    <property type="protein sequence ID" value="SHK31499.1"/>
    <property type="molecule type" value="Genomic_DNA"/>
</dbReference>
<gene>
    <name evidence="5" type="ORF">SAMN02745912_02953</name>
</gene>
<dbReference type="GO" id="GO:0003677">
    <property type="term" value="F:DNA binding"/>
    <property type="evidence" value="ECO:0007669"/>
    <property type="project" value="UniProtKB-KW"/>
</dbReference>
<dbReference type="OrthoDB" id="9803970at2"/>
<dbReference type="CDD" id="cd00009">
    <property type="entry name" value="AAA"/>
    <property type="match status" value="1"/>
</dbReference>
<dbReference type="GO" id="GO:0006355">
    <property type="term" value="P:regulation of DNA-templated transcription"/>
    <property type="evidence" value="ECO:0007669"/>
    <property type="project" value="InterPro"/>
</dbReference>
<dbReference type="AlphaFoldDB" id="A0A1M6RGA6"/>
<evidence type="ECO:0000259" key="3">
    <source>
        <dbReference type="PROSITE" id="PS50045"/>
    </source>
</evidence>
<keyword evidence="6" id="KW-1185">Reference proteome</keyword>
<protein>
    <submittedName>
        <fullName evidence="5">Transcriptional regulator containing PAS, AAA-type ATPase, and DNA-binding Fis domains</fullName>
    </submittedName>
</protein>
<evidence type="ECO:0000256" key="2">
    <source>
        <dbReference type="ARBA" id="ARBA00022840"/>
    </source>
</evidence>
<dbReference type="PANTHER" id="PTHR32071">
    <property type="entry name" value="TRANSCRIPTIONAL REGULATORY PROTEIN"/>
    <property type="match status" value="1"/>
</dbReference>
<dbReference type="Gene3D" id="3.40.50.300">
    <property type="entry name" value="P-loop containing nucleotide triphosphate hydrolases"/>
    <property type="match status" value="1"/>
</dbReference>
<dbReference type="RefSeq" id="WP_073151729.1">
    <property type="nucleotide sequence ID" value="NZ_FRAG01000046.1"/>
</dbReference>
<dbReference type="Gene3D" id="1.10.10.10">
    <property type="entry name" value="Winged helix-like DNA-binding domain superfamily/Winged helix DNA-binding domain"/>
    <property type="match status" value="1"/>
</dbReference>
<dbReference type="InterPro" id="IPR013767">
    <property type="entry name" value="PAS_fold"/>
</dbReference>
<keyword evidence="5" id="KW-0238">DNA-binding</keyword>
<reference evidence="5 6" key="1">
    <citation type="submission" date="2016-11" db="EMBL/GenBank/DDBJ databases">
        <authorList>
            <person name="Jaros S."/>
            <person name="Januszkiewicz K."/>
            <person name="Wedrychowicz H."/>
        </authorList>
    </citation>
    <scope>NUCLEOTIDE SEQUENCE [LARGE SCALE GENOMIC DNA]</scope>
    <source>
        <strain evidence="5 6">DSM 15212</strain>
    </source>
</reference>